<evidence type="ECO:0000313" key="2">
    <source>
        <dbReference type="EMBL" id="EGO52436.1"/>
    </source>
</evidence>
<feature type="region of interest" description="Disordered" evidence="1">
    <location>
        <begin position="122"/>
        <end position="154"/>
    </location>
</feature>
<proteinExistence type="predicted"/>
<feature type="compositionally biased region" description="Basic residues" evidence="1">
    <location>
        <begin position="344"/>
        <end position="353"/>
    </location>
</feature>
<accession>F8N262</accession>
<dbReference type="KEGG" id="nte:NEUTE1DRAFT125930"/>
<gene>
    <name evidence="2" type="ORF">NEUTE1DRAFT_125930</name>
</gene>
<dbReference type="VEuPathDB" id="FungiDB:NEUTE1DRAFT_125930"/>
<feature type="compositionally biased region" description="Polar residues" evidence="1">
    <location>
        <begin position="46"/>
        <end position="64"/>
    </location>
</feature>
<sequence>MAPKSRRSVHSSTPIPMPVIVEDENAANPRHEATTEPTIPPRSPQRRSMSFTRSNGVLSTNSSLYAPSTRPAMYRSTSVPQYVPKRVPGIRAVGGEVGSVRSISLNSNGTVEWVVPMRDRDREGWTSDGSPAQPVKGKTEDRIKREQGGKKEDTALGEWVRRRETLIRKLSARHHSSEPGPPLPTDLFPAGSYTFTAALTNLSTSCAPKRNPALWRCYPYSIYSPSANESISAASFRWIIRPTTTFSYVISSSDDPFSPTGIFRDVSLTMIDANQPSERFTFGFTMAKAVVPDVSTTSGSSSSLSSTVSSMISTTSITVDVLSSSASASQAASNGREEGNGTPSKRRWLRTAKRANDNTISREIPTPAPAICWYNQTAVRGTIWTRMRASYPAKISDVSTPLINATNVFALWPFAVELTFEQTYEEDESDKGKKAPDCRDAQGKPVVFGNNDNVKAVGERGVPVIRRAESCG</sequence>
<dbReference type="Proteomes" id="UP000008065">
    <property type="component" value="Unassembled WGS sequence"/>
</dbReference>
<protein>
    <submittedName>
        <fullName evidence="2">Uncharacterized protein</fullName>
    </submittedName>
</protein>
<dbReference type="HOGENOM" id="CLU_578836_0_0_1"/>
<dbReference type="EMBL" id="GL891382">
    <property type="protein sequence ID" value="EGO52436.1"/>
    <property type="molecule type" value="Genomic_DNA"/>
</dbReference>
<dbReference type="GeneID" id="20824878"/>
<organism evidence="2 3">
    <name type="scientific">Neurospora tetrasperma (strain FGSC 2508 / ATCC MYA-4615 / P0657)</name>
    <dbReference type="NCBI Taxonomy" id="510951"/>
    <lineage>
        <taxon>Eukaryota</taxon>
        <taxon>Fungi</taxon>
        <taxon>Dikarya</taxon>
        <taxon>Ascomycota</taxon>
        <taxon>Pezizomycotina</taxon>
        <taxon>Sordariomycetes</taxon>
        <taxon>Sordariomycetidae</taxon>
        <taxon>Sordariales</taxon>
        <taxon>Sordariaceae</taxon>
        <taxon>Neurospora</taxon>
    </lineage>
</organism>
<feature type="compositionally biased region" description="Basic and acidic residues" evidence="1">
    <location>
        <begin position="430"/>
        <end position="442"/>
    </location>
</feature>
<feature type="region of interest" description="Disordered" evidence="1">
    <location>
        <begin position="426"/>
        <end position="452"/>
    </location>
</feature>
<keyword evidence="3" id="KW-1185">Reference proteome</keyword>
<feature type="region of interest" description="Disordered" evidence="1">
    <location>
        <begin position="1"/>
        <end position="64"/>
    </location>
</feature>
<evidence type="ECO:0000313" key="3">
    <source>
        <dbReference type="Proteomes" id="UP000008065"/>
    </source>
</evidence>
<name>F8N262_NEUT8</name>
<dbReference type="RefSeq" id="XP_009856076.1">
    <property type="nucleotide sequence ID" value="XM_009857774.1"/>
</dbReference>
<evidence type="ECO:0000256" key="1">
    <source>
        <dbReference type="SAM" id="MobiDB-lite"/>
    </source>
</evidence>
<dbReference type="AlphaFoldDB" id="F8N262"/>
<reference evidence="3" key="1">
    <citation type="journal article" date="2011" name="Genetics">
        <title>Massive changes in genome architecture accompany the transition to self-fertility in the filamentous fungus Neurospora tetrasperma.</title>
        <authorList>
            <person name="Ellison C.E."/>
            <person name="Stajich J.E."/>
            <person name="Jacobson D.J."/>
            <person name="Natvig D.O."/>
            <person name="Lapidus A."/>
            <person name="Foster B."/>
            <person name="Aerts A."/>
            <person name="Riley R."/>
            <person name="Lindquist E.A."/>
            <person name="Grigoriev I.V."/>
            <person name="Taylor J.W."/>
        </authorList>
    </citation>
    <scope>NUCLEOTIDE SEQUENCE [LARGE SCALE GENOMIC DNA]</scope>
    <source>
        <strain evidence="3">FGSC 2508 / P0657</strain>
    </source>
</reference>
<dbReference type="OrthoDB" id="5296155at2759"/>
<feature type="region of interest" description="Disordered" evidence="1">
    <location>
        <begin position="328"/>
        <end position="361"/>
    </location>
</feature>
<feature type="compositionally biased region" description="Basic and acidic residues" evidence="1">
    <location>
        <begin position="137"/>
        <end position="154"/>
    </location>
</feature>